<accession>A0A382I1M3</accession>
<dbReference type="PANTHER" id="PTHR11618">
    <property type="entry name" value="TRANSCRIPTION INITIATION FACTOR IIB-RELATED"/>
    <property type="match status" value="1"/>
</dbReference>
<dbReference type="InterPro" id="IPR013150">
    <property type="entry name" value="TFIIB_cyclin"/>
</dbReference>
<dbReference type="Gene3D" id="1.10.472.10">
    <property type="entry name" value="Cyclin-like"/>
    <property type="match status" value="1"/>
</dbReference>
<evidence type="ECO:0000256" key="2">
    <source>
        <dbReference type="ARBA" id="ARBA00023163"/>
    </source>
</evidence>
<dbReference type="EMBL" id="UINC01064608">
    <property type="protein sequence ID" value="SVB93438.1"/>
    <property type="molecule type" value="Genomic_DNA"/>
</dbReference>
<sequence length="251" mass="28163">GETSCKKCGMVSAEQREMGIPFSLRPEAITGPENEYKLGTWIGKNPKEAKKILGSTYFSDFDKVLRNAKHWIKAYTQKVSSQEIVSSRALKLFKESRKILRGKDTKTFVAACLHIACREQEIPSSPIFIATIANVKRDKLVKFEKQVCKLLDITLPPDKAAKKVRYVASKVGIPEPVSRKAIKILDRIPSFETGPDPKGIAAAVLYLVCEDTKYSVTHKQLAAVTLLNSQTIGNSIKRLRKDLKKYKIKIR</sequence>
<evidence type="ECO:0000313" key="4">
    <source>
        <dbReference type="EMBL" id="SVB93438.1"/>
    </source>
</evidence>
<dbReference type="InterPro" id="IPR036915">
    <property type="entry name" value="Cyclin-like_sf"/>
</dbReference>
<dbReference type="Pfam" id="PF00382">
    <property type="entry name" value="TFIIB"/>
    <property type="match status" value="2"/>
</dbReference>
<dbReference type="InterPro" id="IPR000812">
    <property type="entry name" value="TFIIB"/>
</dbReference>
<keyword evidence="1" id="KW-0805">Transcription regulation</keyword>
<protein>
    <recommendedName>
        <fullName evidence="3">Transcription factor TFIIB cyclin-like domain-containing protein</fullName>
    </recommendedName>
</protein>
<dbReference type="GO" id="GO:0005634">
    <property type="term" value="C:nucleus"/>
    <property type="evidence" value="ECO:0007669"/>
    <property type="project" value="TreeGrafter"/>
</dbReference>
<dbReference type="PRINTS" id="PR00685">
    <property type="entry name" value="TIFACTORIIB"/>
</dbReference>
<dbReference type="GO" id="GO:0070897">
    <property type="term" value="P:transcription preinitiation complex assembly"/>
    <property type="evidence" value="ECO:0007669"/>
    <property type="project" value="InterPro"/>
</dbReference>
<dbReference type="GO" id="GO:0017025">
    <property type="term" value="F:TBP-class protein binding"/>
    <property type="evidence" value="ECO:0007669"/>
    <property type="project" value="InterPro"/>
</dbReference>
<gene>
    <name evidence="4" type="ORF">METZ01_LOCUS246292</name>
</gene>
<reference evidence="4" key="1">
    <citation type="submission" date="2018-05" db="EMBL/GenBank/DDBJ databases">
        <authorList>
            <person name="Lanie J.A."/>
            <person name="Ng W.-L."/>
            <person name="Kazmierczak K.M."/>
            <person name="Andrzejewski T.M."/>
            <person name="Davidsen T.M."/>
            <person name="Wayne K.J."/>
            <person name="Tettelin H."/>
            <person name="Glass J.I."/>
            <person name="Rusch D."/>
            <person name="Podicherti R."/>
            <person name="Tsui H.-C.T."/>
            <person name="Winkler M.E."/>
        </authorList>
    </citation>
    <scope>NUCLEOTIDE SEQUENCE</scope>
</reference>
<proteinExistence type="predicted"/>
<dbReference type="SUPFAM" id="SSF47954">
    <property type="entry name" value="Cyclin-like"/>
    <property type="match status" value="2"/>
</dbReference>
<organism evidence="4">
    <name type="scientific">marine metagenome</name>
    <dbReference type="NCBI Taxonomy" id="408172"/>
    <lineage>
        <taxon>unclassified sequences</taxon>
        <taxon>metagenomes</taxon>
        <taxon>ecological metagenomes</taxon>
    </lineage>
</organism>
<dbReference type="CDD" id="cd00043">
    <property type="entry name" value="CYCLIN_SF"/>
    <property type="match status" value="1"/>
</dbReference>
<feature type="non-terminal residue" evidence="4">
    <location>
        <position position="1"/>
    </location>
</feature>
<dbReference type="AlphaFoldDB" id="A0A382I1M3"/>
<evidence type="ECO:0000256" key="1">
    <source>
        <dbReference type="ARBA" id="ARBA00023015"/>
    </source>
</evidence>
<name>A0A382I1M3_9ZZZZ</name>
<keyword evidence="2" id="KW-0804">Transcription</keyword>
<dbReference type="Gene3D" id="1.10.472.170">
    <property type="match status" value="1"/>
</dbReference>
<feature type="domain" description="Transcription factor TFIIB cyclin-like" evidence="3">
    <location>
        <begin position="64"/>
        <end position="140"/>
    </location>
</feature>
<dbReference type="GO" id="GO:0097550">
    <property type="term" value="C:transcription preinitiation complex"/>
    <property type="evidence" value="ECO:0007669"/>
    <property type="project" value="TreeGrafter"/>
</dbReference>
<feature type="domain" description="Transcription factor TFIIB cyclin-like" evidence="3">
    <location>
        <begin position="157"/>
        <end position="240"/>
    </location>
</feature>
<dbReference type="PANTHER" id="PTHR11618:SF13">
    <property type="entry name" value="TRANSCRIPTION INITIATION FACTOR IIB"/>
    <property type="match status" value="1"/>
</dbReference>
<evidence type="ECO:0000259" key="3">
    <source>
        <dbReference type="Pfam" id="PF00382"/>
    </source>
</evidence>